<feature type="region of interest" description="Disordered" evidence="1">
    <location>
        <begin position="1"/>
        <end position="96"/>
    </location>
</feature>
<evidence type="ECO:0000259" key="2">
    <source>
        <dbReference type="Pfam" id="PF26147"/>
    </source>
</evidence>
<feature type="compositionally biased region" description="Polar residues" evidence="1">
    <location>
        <begin position="50"/>
        <end position="67"/>
    </location>
</feature>
<dbReference type="OrthoDB" id="5598028at2759"/>
<feature type="compositionally biased region" description="Polar residues" evidence="1">
    <location>
        <begin position="146"/>
        <end position="155"/>
    </location>
</feature>
<feature type="compositionally biased region" description="Low complexity" evidence="1">
    <location>
        <begin position="334"/>
        <end position="360"/>
    </location>
</feature>
<feature type="compositionally biased region" description="Basic and acidic residues" evidence="1">
    <location>
        <begin position="207"/>
        <end position="220"/>
    </location>
</feature>
<feature type="compositionally biased region" description="Basic and acidic residues" evidence="1">
    <location>
        <begin position="447"/>
        <end position="456"/>
    </location>
</feature>
<feature type="region of interest" description="Disordered" evidence="1">
    <location>
        <begin position="125"/>
        <end position="501"/>
    </location>
</feature>
<dbReference type="EMBL" id="KV749123">
    <property type="protein sequence ID" value="OCL11052.1"/>
    <property type="molecule type" value="Genomic_DNA"/>
</dbReference>
<dbReference type="AlphaFoldDB" id="A0A8E2F5Q8"/>
<dbReference type="PANTHER" id="PTHR47349">
    <property type="entry name" value="CHROMOSOME 8, WHOLE GENOME SHOTGUN SEQUENCE"/>
    <property type="match status" value="1"/>
</dbReference>
<evidence type="ECO:0000256" key="1">
    <source>
        <dbReference type="SAM" id="MobiDB-lite"/>
    </source>
</evidence>
<dbReference type="InterPro" id="IPR058933">
    <property type="entry name" value="YMC020W-like_ab_hydrolase"/>
</dbReference>
<organism evidence="3 4">
    <name type="scientific">Glonium stellatum</name>
    <dbReference type="NCBI Taxonomy" id="574774"/>
    <lineage>
        <taxon>Eukaryota</taxon>
        <taxon>Fungi</taxon>
        <taxon>Dikarya</taxon>
        <taxon>Ascomycota</taxon>
        <taxon>Pezizomycotina</taxon>
        <taxon>Dothideomycetes</taxon>
        <taxon>Pleosporomycetidae</taxon>
        <taxon>Gloniales</taxon>
        <taxon>Gloniaceae</taxon>
        <taxon>Glonium</taxon>
    </lineage>
</organism>
<dbReference type="Pfam" id="PF26147">
    <property type="entry name" value="AB_HYDROLASE_YMC0-YMC35"/>
    <property type="match status" value="1"/>
</dbReference>
<dbReference type="Proteomes" id="UP000250140">
    <property type="component" value="Unassembled WGS sequence"/>
</dbReference>
<feature type="compositionally biased region" description="Low complexity" evidence="1">
    <location>
        <begin position="483"/>
        <end position="497"/>
    </location>
</feature>
<feature type="compositionally biased region" description="Basic and acidic residues" evidence="1">
    <location>
        <begin position="293"/>
        <end position="306"/>
    </location>
</feature>
<name>A0A8E2F5Q8_9PEZI</name>
<accession>A0A8E2F5Q8</accession>
<evidence type="ECO:0000313" key="3">
    <source>
        <dbReference type="EMBL" id="OCL11052.1"/>
    </source>
</evidence>
<feature type="compositionally biased region" description="Polar residues" evidence="1">
    <location>
        <begin position="411"/>
        <end position="421"/>
    </location>
</feature>
<feature type="compositionally biased region" description="Polar residues" evidence="1">
    <location>
        <begin position="469"/>
        <end position="482"/>
    </location>
</feature>
<dbReference type="InterPro" id="IPR058934">
    <property type="entry name" value="YMC020W-like"/>
</dbReference>
<feature type="compositionally biased region" description="Basic and acidic residues" evidence="1">
    <location>
        <begin position="184"/>
        <end position="197"/>
    </location>
</feature>
<feature type="compositionally biased region" description="Polar residues" evidence="1">
    <location>
        <begin position="316"/>
        <end position="327"/>
    </location>
</feature>
<gene>
    <name evidence="3" type="ORF">AOQ84DRAFT_361871</name>
</gene>
<sequence length="943" mass="100842">MSPRKKSKPNSKAPASGIASELDSSKELPPSCKPVAPETNEATPKPLSKVPTTGTLVTTNSTATSDSKSSRKDQNNKPGRKWYGSGGSWRSKAPPVAQIAKESIGVAGGATSELVIEGAKAVVNSPTKFLSKRRSSKGDPIAASMTKLNVTSSSLVDRPEESQAIVDAPEDAPPGTLAQPGTEAPKEPTVEPPKGTESDPPLPPDPPKLDVVEKKDKTDAQEQSTNASGWRSWWSIPDGYGTEANKTKDAMGNIDTTAAQKTPLPGSTPLEDPTGKAKTLGDATHGQAVTAESRVDKPTELTENSKDAAQTKGEGSITTYDKGTPSRSWFGLRSNTQNAQTNPTTTQSTTSSSQSIQKSNATAELSDPHPATAVTAPVANTPADDSKKASTKPEASKPSGWAFWSRDKPQSNESTDPNATHKQVGELAVADTPSQSAPEAAQFNEQESSHQKEPTKSIHGRPRSKEIFSKSSTPAKTSRTNSPAPAAAAPQPAPKQALTPKTEPANLILPEFRSTYHLAQKPSYWQQIRQYFLGGELEAPHLYIAPSPPQIKKAIAIGVHGYFPAPLLQKVLGQPTGTSIRFANAAAAAIQEWTEARGYSAEIEKVALEGEGFIADRVSTLWKLLLNWIEHIKSADFILVACHSQGVPVAIMLVAKLIQFGCVNAARIGVCAMAGVNLGPFPEYRTRYLGGTAAELFEFSQPTSIVSQMYLGALEEVLQYGVRIVYIGSIDDQLVSLESSTFSNIAHPYIYRAVFVDGRIHAPDFITHLVGFALKLRNLGLPDHGLIRELSPALAGSLYSGEGHSRIYEDPKVYNLAVSHALETTSLPIPTASNRPVASASIGTSKSDGLAQSKSDGLAQSKIIDRAGNAYALKVKEYGSVGSGNQNPYFLPWAMRGLLEEDFVKRELGQEVEELLGLFETWRPVGKGLKDVRFRLEAVKSKL</sequence>
<feature type="compositionally biased region" description="Low complexity" evidence="1">
    <location>
        <begin position="370"/>
        <end position="383"/>
    </location>
</feature>
<protein>
    <recommendedName>
        <fullName evidence="2">YMC020W-like alpha/beta hydrolase domain-containing protein</fullName>
    </recommendedName>
</protein>
<keyword evidence="4" id="KW-1185">Reference proteome</keyword>
<dbReference type="PANTHER" id="PTHR47349:SF1">
    <property type="entry name" value="AER328WP"/>
    <property type="match status" value="1"/>
</dbReference>
<feature type="domain" description="YMC020W-like alpha/beta hydrolase" evidence="2">
    <location>
        <begin position="509"/>
        <end position="827"/>
    </location>
</feature>
<proteinExistence type="predicted"/>
<reference evidence="3 4" key="1">
    <citation type="journal article" date="2016" name="Nat. Commun.">
        <title>Ectomycorrhizal ecology is imprinted in the genome of the dominant symbiotic fungus Cenococcum geophilum.</title>
        <authorList>
            <consortium name="DOE Joint Genome Institute"/>
            <person name="Peter M."/>
            <person name="Kohler A."/>
            <person name="Ohm R.A."/>
            <person name="Kuo A."/>
            <person name="Krutzmann J."/>
            <person name="Morin E."/>
            <person name="Arend M."/>
            <person name="Barry K.W."/>
            <person name="Binder M."/>
            <person name="Choi C."/>
            <person name="Clum A."/>
            <person name="Copeland A."/>
            <person name="Grisel N."/>
            <person name="Haridas S."/>
            <person name="Kipfer T."/>
            <person name="LaButti K."/>
            <person name="Lindquist E."/>
            <person name="Lipzen A."/>
            <person name="Maire R."/>
            <person name="Meier B."/>
            <person name="Mihaltcheva S."/>
            <person name="Molinier V."/>
            <person name="Murat C."/>
            <person name="Poggeler S."/>
            <person name="Quandt C.A."/>
            <person name="Sperisen C."/>
            <person name="Tritt A."/>
            <person name="Tisserant E."/>
            <person name="Crous P.W."/>
            <person name="Henrissat B."/>
            <person name="Nehls U."/>
            <person name="Egli S."/>
            <person name="Spatafora J.W."/>
            <person name="Grigoriev I.V."/>
            <person name="Martin F.M."/>
        </authorList>
    </citation>
    <scope>NUCLEOTIDE SEQUENCE [LARGE SCALE GENOMIC DNA]</scope>
    <source>
        <strain evidence="3 4">CBS 207.34</strain>
    </source>
</reference>
<evidence type="ECO:0000313" key="4">
    <source>
        <dbReference type="Proteomes" id="UP000250140"/>
    </source>
</evidence>